<sequence>MKGSFDGELTAPPELIQTRSGRQGPIQIRTSAIRTRLDHADSLAITSGPGITAQSISPPNLGRVRDIMHLEDRNIRT</sequence>
<protein>
    <submittedName>
        <fullName evidence="2">Uncharacterized protein</fullName>
    </submittedName>
</protein>
<evidence type="ECO:0000313" key="2">
    <source>
        <dbReference type="EMBL" id="MPC50631.1"/>
    </source>
</evidence>
<proteinExistence type="predicted"/>
<name>A0A5B7FT79_PORTR</name>
<gene>
    <name evidence="2" type="ORF">E2C01_044460</name>
</gene>
<evidence type="ECO:0000256" key="1">
    <source>
        <dbReference type="SAM" id="MobiDB-lite"/>
    </source>
</evidence>
<evidence type="ECO:0000313" key="3">
    <source>
        <dbReference type="Proteomes" id="UP000324222"/>
    </source>
</evidence>
<organism evidence="2 3">
    <name type="scientific">Portunus trituberculatus</name>
    <name type="common">Swimming crab</name>
    <name type="synonym">Neptunus trituberculatus</name>
    <dbReference type="NCBI Taxonomy" id="210409"/>
    <lineage>
        <taxon>Eukaryota</taxon>
        <taxon>Metazoa</taxon>
        <taxon>Ecdysozoa</taxon>
        <taxon>Arthropoda</taxon>
        <taxon>Crustacea</taxon>
        <taxon>Multicrustacea</taxon>
        <taxon>Malacostraca</taxon>
        <taxon>Eumalacostraca</taxon>
        <taxon>Eucarida</taxon>
        <taxon>Decapoda</taxon>
        <taxon>Pleocyemata</taxon>
        <taxon>Brachyura</taxon>
        <taxon>Eubrachyura</taxon>
        <taxon>Portunoidea</taxon>
        <taxon>Portunidae</taxon>
        <taxon>Portuninae</taxon>
        <taxon>Portunus</taxon>
    </lineage>
</organism>
<accession>A0A5B7FT79</accession>
<comment type="caution">
    <text evidence="2">The sequence shown here is derived from an EMBL/GenBank/DDBJ whole genome shotgun (WGS) entry which is preliminary data.</text>
</comment>
<keyword evidence="3" id="KW-1185">Reference proteome</keyword>
<dbReference type="AlphaFoldDB" id="A0A5B7FT79"/>
<dbReference type="Proteomes" id="UP000324222">
    <property type="component" value="Unassembled WGS sequence"/>
</dbReference>
<dbReference type="EMBL" id="VSRR010009629">
    <property type="protein sequence ID" value="MPC50631.1"/>
    <property type="molecule type" value="Genomic_DNA"/>
</dbReference>
<reference evidence="2 3" key="1">
    <citation type="submission" date="2019-05" db="EMBL/GenBank/DDBJ databases">
        <title>Another draft genome of Portunus trituberculatus and its Hox gene families provides insights of decapod evolution.</title>
        <authorList>
            <person name="Jeong J.-H."/>
            <person name="Song I."/>
            <person name="Kim S."/>
            <person name="Choi T."/>
            <person name="Kim D."/>
            <person name="Ryu S."/>
            <person name="Kim W."/>
        </authorList>
    </citation>
    <scope>NUCLEOTIDE SEQUENCE [LARGE SCALE GENOMIC DNA]</scope>
    <source>
        <tissue evidence="2">Muscle</tissue>
    </source>
</reference>
<feature type="region of interest" description="Disordered" evidence="1">
    <location>
        <begin position="1"/>
        <end position="26"/>
    </location>
</feature>